<dbReference type="HOGENOM" id="CLU_1276913_0_0_10"/>
<reference evidence="1" key="1">
    <citation type="submission" date="2012-02" db="EMBL/GenBank/DDBJ databases">
        <title>The complete genome of Solitalea canadensis DSM 3403.</title>
        <authorList>
            <consortium name="US DOE Joint Genome Institute (JGI-PGF)"/>
            <person name="Lucas S."/>
            <person name="Copeland A."/>
            <person name="Lapidus A."/>
            <person name="Glavina del Rio T."/>
            <person name="Dalin E."/>
            <person name="Tice H."/>
            <person name="Bruce D."/>
            <person name="Goodwin L."/>
            <person name="Pitluck S."/>
            <person name="Peters L."/>
            <person name="Ovchinnikova G."/>
            <person name="Lu M."/>
            <person name="Kyrpides N."/>
            <person name="Mavromatis K."/>
            <person name="Ivanova N."/>
            <person name="Brettin T."/>
            <person name="Detter J.C."/>
            <person name="Han C."/>
            <person name="Larimer F."/>
            <person name="Land M."/>
            <person name="Hauser L."/>
            <person name="Markowitz V."/>
            <person name="Cheng J.-F."/>
            <person name="Hugenholtz P."/>
            <person name="Woyke T."/>
            <person name="Wu D."/>
            <person name="Spring S."/>
            <person name="Schroeder M."/>
            <person name="Kopitz M."/>
            <person name="Brambilla E."/>
            <person name="Klenk H.-P."/>
            <person name="Eisen J.A."/>
        </authorList>
    </citation>
    <scope>NUCLEOTIDE SEQUENCE</scope>
    <source>
        <strain evidence="1">DSM 3403</strain>
    </source>
</reference>
<proteinExistence type="predicted"/>
<protein>
    <submittedName>
        <fullName evidence="1">Uncharacterized protein</fullName>
    </submittedName>
</protein>
<dbReference type="STRING" id="929556.Solca_0169"/>
<gene>
    <name evidence="1" type="ordered locus">Solca_0169</name>
</gene>
<dbReference type="OrthoDB" id="665151at2"/>
<name>H8KXM5_SOLCM</name>
<organism evidence="1 2">
    <name type="scientific">Solitalea canadensis (strain ATCC 29591 / DSM 3403 / JCM 21819 / LMG 8368 / NBRC 15130 / NCIMB 12057 / USAM 9D)</name>
    <name type="common">Flexibacter canadensis</name>
    <dbReference type="NCBI Taxonomy" id="929556"/>
    <lineage>
        <taxon>Bacteria</taxon>
        <taxon>Pseudomonadati</taxon>
        <taxon>Bacteroidota</taxon>
        <taxon>Sphingobacteriia</taxon>
        <taxon>Sphingobacteriales</taxon>
        <taxon>Sphingobacteriaceae</taxon>
        <taxon>Solitalea</taxon>
    </lineage>
</organism>
<evidence type="ECO:0000313" key="1">
    <source>
        <dbReference type="EMBL" id="AFD05321.1"/>
    </source>
</evidence>
<accession>H8KXM5</accession>
<dbReference type="RefSeq" id="WP_014678549.1">
    <property type="nucleotide sequence ID" value="NC_017770.1"/>
</dbReference>
<dbReference type="EMBL" id="CP003349">
    <property type="protein sequence ID" value="AFD05321.1"/>
    <property type="molecule type" value="Genomic_DNA"/>
</dbReference>
<sequence length="216" mass="24920">MLGFFKRTKIEDWEITMLRNVISKLPDNLHYLVKQIEDHLIKGVRLDASDIPGYVNFRCFPDKLQKYENLNVEPFDITGIKIYDLKSQKFLDLTIYVIDGTLNGYSITGAKKFAVDTNNFDISSYKLNYEENPTFNQVISLLKLNTKEAGLLRKSDVYELEINDQLYYHLRDLEDGDFIGSDKDGTIYKFTHDPFCITPLHGVLSDILSQITSNKG</sequence>
<dbReference type="eggNOG" id="ENOG503272Q">
    <property type="taxonomic scope" value="Bacteria"/>
</dbReference>
<evidence type="ECO:0000313" key="2">
    <source>
        <dbReference type="Proteomes" id="UP000007590"/>
    </source>
</evidence>
<dbReference type="AlphaFoldDB" id="H8KXM5"/>
<keyword evidence="2" id="KW-1185">Reference proteome</keyword>
<dbReference type="Proteomes" id="UP000007590">
    <property type="component" value="Chromosome"/>
</dbReference>
<dbReference type="KEGG" id="scn:Solca_0169"/>